<name>A0ABU1W205_9GAMM</name>
<organism evidence="1 2">
    <name type="scientific">Rheinheimera soli</name>
    <dbReference type="NCBI Taxonomy" id="443616"/>
    <lineage>
        <taxon>Bacteria</taxon>
        <taxon>Pseudomonadati</taxon>
        <taxon>Pseudomonadota</taxon>
        <taxon>Gammaproteobacteria</taxon>
        <taxon>Chromatiales</taxon>
        <taxon>Chromatiaceae</taxon>
        <taxon>Rheinheimera</taxon>
    </lineage>
</organism>
<dbReference type="RefSeq" id="WP_310279808.1">
    <property type="nucleotide sequence ID" value="NZ_JAVDWR010000011.1"/>
</dbReference>
<reference evidence="1 2" key="1">
    <citation type="submission" date="2023-07" db="EMBL/GenBank/DDBJ databases">
        <title>Sorghum-associated microbial communities from plants grown in Nebraska, USA.</title>
        <authorList>
            <person name="Schachtman D."/>
        </authorList>
    </citation>
    <scope>NUCLEOTIDE SEQUENCE [LARGE SCALE GENOMIC DNA]</scope>
    <source>
        <strain evidence="1 2">4138</strain>
    </source>
</reference>
<comment type="caution">
    <text evidence="1">The sequence shown here is derived from an EMBL/GenBank/DDBJ whole genome shotgun (WGS) entry which is preliminary data.</text>
</comment>
<sequence length="270" mass="29321">MNFWQNIIATSLISVLPLAHCLAADPTASAGQLTLSYSDGRPATHGVVQVNNVLKSVGVRVNTVAIPAQAKPVIEQAKTRALTQEENEKLISLFSLHRGDLLEQIELAGREPAAHRGGFLSTSEKGVAPYPKVYDMKAMTPDVMHYLQAKFGKLHVNSAENGIGIDEVMTIVSGGTWTWFFVLPDNLVAKLTLGYVPSDGEAWRISYPGLVPHGGFLDAPYGLVVAYAHGPEHFVMRYEEPSVQGSETLGTNPWIDFSKTVPTLLNTVKL</sequence>
<evidence type="ECO:0000313" key="2">
    <source>
        <dbReference type="Proteomes" id="UP001257909"/>
    </source>
</evidence>
<dbReference type="Proteomes" id="UP001257909">
    <property type="component" value="Unassembled WGS sequence"/>
</dbReference>
<keyword evidence="2" id="KW-1185">Reference proteome</keyword>
<accession>A0ABU1W205</accession>
<gene>
    <name evidence="1" type="ORF">J2W69_002956</name>
</gene>
<protein>
    <submittedName>
        <fullName evidence="1">Uncharacterized protein</fullName>
    </submittedName>
</protein>
<proteinExistence type="predicted"/>
<evidence type="ECO:0000313" key="1">
    <source>
        <dbReference type="EMBL" id="MDR7121999.1"/>
    </source>
</evidence>
<dbReference type="EMBL" id="JAVDWR010000011">
    <property type="protein sequence ID" value="MDR7121999.1"/>
    <property type="molecule type" value="Genomic_DNA"/>
</dbReference>